<evidence type="ECO:0000256" key="8">
    <source>
        <dbReference type="RuleBase" id="RU280816"/>
    </source>
</evidence>
<dbReference type="GO" id="GO:0005516">
    <property type="term" value="F:calmodulin binding"/>
    <property type="evidence" value="ECO:0007669"/>
    <property type="project" value="UniProtKB-KW"/>
</dbReference>
<evidence type="ECO:0000256" key="4">
    <source>
        <dbReference type="ARBA" id="ARBA00022821"/>
    </source>
</evidence>
<feature type="transmembrane region" description="Helical" evidence="10">
    <location>
        <begin position="74"/>
        <end position="96"/>
    </location>
</feature>
<feature type="transmembrane region" description="Helical" evidence="10">
    <location>
        <begin position="19"/>
        <end position="39"/>
    </location>
</feature>
<keyword evidence="4 8" id="KW-0611">Plant defense</keyword>
<evidence type="ECO:0000256" key="3">
    <source>
        <dbReference type="ARBA" id="ARBA00022692"/>
    </source>
</evidence>
<dbReference type="PANTHER" id="PTHR31942">
    <property type="entry name" value="MLO-LIKE PROTEIN 1"/>
    <property type="match status" value="1"/>
</dbReference>
<proteinExistence type="inferred from homology"/>
<keyword evidence="8" id="KW-0112">Calmodulin-binding</keyword>
<evidence type="ECO:0000313" key="11">
    <source>
        <dbReference type="EMBL" id="KAK6939202.1"/>
    </source>
</evidence>
<evidence type="ECO:0000256" key="5">
    <source>
        <dbReference type="ARBA" id="ARBA00022989"/>
    </source>
</evidence>
<comment type="function">
    <text evidence="8">May be involved in modulation of pathogen defense and leaf cell death.</text>
</comment>
<dbReference type="GO" id="GO:0006952">
    <property type="term" value="P:defense response"/>
    <property type="evidence" value="ECO:0007669"/>
    <property type="project" value="UniProtKB-KW"/>
</dbReference>
<keyword evidence="5 8" id="KW-1133">Transmembrane helix</keyword>
<feature type="transmembrane region" description="Helical" evidence="10">
    <location>
        <begin position="377"/>
        <end position="401"/>
    </location>
</feature>
<evidence type="ECO:0000313" key="12">
    <source>
        <dbReference type="Proteomes" id="UP001370490"/>
    </source>
</evidence>
<evidence type="ECO:0000256" key="6">
    <source>
        <dbReference type="ARBA" id="ARBA00023136"/>
    </source>
</evidence>
<keyword evidence="6 8" id="KW-0472">Membrane</keyword>
<dbReference type="Pfam" id="PF03094">
    <property type="entry name" value="Mlo"/>
    <property type="match status" value="1"/>
</dbReference>
<keyword evidence="12" id="KW-1185">Reference proteome</keyword>
<reference evidence="11 12" key="1">
    <citation type="submission" date="2023-12" db="EMBL/GenBank/DDBJ databases">
        <title>A high-quality genome assembly for Dillenia turbinata (Dilleniales).</title>
        <authorList>
            <person name="Chanderbali A."/>
        </authorList>
    </citation>
    <scope>NUCLEOTIDE SEQUENCE [LARGE SCALE GENOMIC DNA]</scope>
    <source>
        <strain evidence="11">LSX21</strain>
        <tissue evidence="11">Leaf</tissue>
    </source>
</reference>
<dbReference type="Proteomes" id="UP001370490">
    <property type="component" value="Unassembled WGS sequence"/>
</dbReference>
<accession>A0AAN8W0H7</accession>
<evidence type="ECO:0000256" key="2">
    <source>
        <dbReference type="ARBA" id="ARBA00006574"/>
    </source>
</evidence>
<dbReference type="EMBL" id="JBAMMX010000005">
    <property type="protein sequence ID" value="KAK6939202.1"/>
    <property type="molecule type" value="Genomic_DNA"/>
</dbReference>
<evidence type="ECO:0000256" key="9">
    <source>
        <dbReference type="SAM" id="MobiDB-lite"/>
    </source>
</evidence>
<gene>
    <name evidence="8" type="primary">MLO</name>
    <name evidence="11" type="ORF">RJ641_028733</name>
</gene>
<keyword evidence="7 8" id="KW-0568">Pathogenesis-related protein</keyword>
<comment type="subcellular location">
    <subcellularLocation>
        <location evidence="1 8">Membrane</location>
        <topology evidence="1 8">Multi-pass membrane protein</topology>
    </subcellularLocation>
</comment>
<dbReference type="AlphaFoldDB" id="A0AAN8W0H7"/>
<evidence type="ECO:0000256" key="10">
    <source>
        <dbReference type="SAM" id="Phobius"/>
    </source>
</evidence>
<feature type="transmembrane region" description="Helical" evidence="10">
    <location>
        <begin position="166"/>
        <end position="190"/>
    </location>
</feature>
<dbReference type="InterPro" id="IPR004326">
    <property type="entry name" value="Mlo"/>
</dbReference>
<comment type="domain">
    <text evidence="8">The C-terminus contains a calmodulin-binding domain, which binds calmodulin in a calcium-dependent fashion.</text>
</comment>
<feature type="transmembrane region" description="Helical" evidence="10">
    <location>
        <begin position="318"/>
        <end position="336"/>
    </location>
</feature>
<dbReference type="GO" id="GO:0016020">
    <property type="term" value="C:membrane"/>
    <property type="evidence" value="ECO:0007669"/>
    <property type="project" value="UniProtKB-SubCell"/>
</dbReference>
<comment type="caution">
    <text evidence="11">The sequence shown here is derived from an EMBL/GenBank/DDBJ whole genome shotgun (WGS) entry which is preliminary data.</text>
</comment>
<sequence length="546" mass="62176">MAGGGKGGKSRELDQTPTWAVATVCAVIILISIILEKALHKVEQLFRKKRKAAMVEALEKVKGGKNTISVSKELMVLGFISLLLTFCQNYILAICIPKRFGDTMLPCPKRGYQYEHGLNPKQGADKEDHHRRLLSFEHRFLAADSAPLGCKQGLVPLISAHGLHQLHIFIFFLAVFHVIYSCITMTLGRLKVSFDSLLRFGCFNVVESCWTRAWKEWEQETASEDYENFNGINSPLSNLKLPVELACFFRQFFRSVRKSDYLTMRHGFITVHLAPGSKFNFRKYIKRSLEDDYKVVVGISPLLWASGCLFLLLDVSGWHTMFFLSVVPLVIILAVGTKLQAIISQMAIEIKEKHAVVQGIPLVQVSDRHFWFSKPQLILYLIHYTLFQNAFEITYFFWIWYEFGLRSCFHQDFFLVITRVALGVGVQFLCSYVTLPLYALVTQMGSHMKKSIFDEYTSKALKNWHMKAKKGKTDGKAAPMQTKTLGLISPDSPSRHSPRNRFKDGGQRAQEMFNLEREPSTPSRTANIIATVDVTVEQSPQPRNAW</sequence>
<keyword evidence="3 8" id="KW-0812">Transmembrane</keyword>
<name>A0AAN8W0H7_9MAGN</name>
<feature type="region of interest" description="Disordered" evidence="9">
    <location>
        <begin position="484"/>
        <end position="509"/>
    </location>
</feature>
<protein>
    <recommendedName>
        <fullName evidence="8">MLO-like protein</fullName>
    </recommendedName>
</protein>
<feature type="transmembrane region" description="Helical" evidence="10">
    <location>
        <begin position="413"/>
        <end position="441"/>
    </location>
</feature>
<comment type="similarity">
    <text evidence="2 8">Belongs to the MLO family.</text>
</comment>
<dbReference type="PANTHER" id="PTHR31942:SF53">
    <property type="entry name" value="MLO-LIKE PROTEIN 5-RELATED"/>
    <property type="match status" value="1"/>
</dbReference>
<feature type="transmembrane region" description="Helical" evidence="10">
    <location>
        <begin position="293"/>
        <end position="312"/>
    </location>
</feature>
<organism evidence="11 12">
    <name type="scientific">Dillenia turbinata</name>
    <dbReference type="NCBI Taxonomy" id="194707"/>
    <lineage>
        <taxon>Eukaryota</taxon>
        <taxon>Viridiplantae</taxon>
        <taxon>Streptophyta</taxon>
        <taxon>Embryophyta</taxon>
        <taxon>Tracheophyta</taxon>
        <taxon>Spermatophyta</taxon>
        <taxon>Magnoliopsida</taxon>
        <taxon>eudicotyledons</taxon>
        <taxon>Gunneridae</taxon>
        <taxon>Pentapetalae</taxon>
        <taxon>Dilleniales</taxon>
        <taxon>Dilleniaceae</taxon>
        <taxon>Dillenia</taxon>
    </lineage>
</organism>
<evidence type="ECO:0000256" key="7">
    <source>
        <dbReference type="ARBA" id="ARBA00023265"/>
    </source>
</evidence>
<evidence type="ECO:0000256" key="1">
    <source>
        <dbReference type="ARBA" id="ARBA00004141"/>
    </source>
</evidence>